<reference evidence="2 3" key="1">
    <citation type="submission" date="2013-07" db="EMBL/GenBank/DDBJ databases">
        <title>The Genome Sequence of Cryptococcus heveanensis BCC8398.</title>
        <authorList>
            <consortium name="The Broad Institute Genome Sequencing Platform"/>
            <person name="Cuomo C."/>
            <person name="Litvintseva A."/>
            <person name="Chen Y."/>
            <person name="Heitman J."/>
            <person name="Sun S."/>
            <person name="Springer D."/>
            <person name="Dromer F."/>
            <person name="Young S.K."/>
            <person name="Zeng Q."/>
            <person name="Gargeya S."/>
            <person name="Fitzgerald M."/>
            <person name="Abouelleil A."/>
            <person name="Alvarado L."/>
            <person name="Berlin A.M."/>
            <person name="Chapman S.B."/>
            <person name="Dewar J."/>
            <person name="Goldberg J."/>
            <person name="Griggs A."/>
            <person name="Gujja S."/>
            <person name="Hansen M."/>
            <person name="Howarth C."/>
            <person name="Imamovic A."/>
            <person name="Larimer J."/>
            <person name="McCowan C."/>
            <person name="Murphy C."/>
            <person name="Pearson M."/>
            <person name="Priest M."/>
            <person name="Roberts A."/>
            <person name="Saif S."/>
            <person name="Shea T."/>
            <person name="Sykes S."/>
            <person name="Wortman J."/>
            <person name="Nusbaum C."/>
            <person name="Birren B."/>
        </authorList>
    </citation>
    <scope>NUCLEOTIDE SEQUENCE [LARGE SCALE GENOMIC DNA]</scope>
    <source>
        <strain evidence="2 3">BCC8398</strain>
    </source>
</reference>
<organism evidence="2 3">
    <name type="scientific">Kwoniella heveanensis BCC8398</name>
    <dbReference type="NCBI Taxonomy" id="1296120"/>
    <lineage>
        <taxon>Eukaryota</taxon>
        <taxon>Fungi</taxon>
        <taxon>Dikarya</taxon>
        <taxon>Basidiomycota</taxon>
        <taxon>Agaricomycotina</taxon>
        <taxon>Tremellomycetes</taxon>
        <taxon>Tremellales</taxon>
        <taxon>Cryptococcaceae</taxon>
        <taxon>Kwoniella</taxon>
    </lineage>
</organism>
<dbReference type="Proteomes" id="UP000092666">
    <property type="component" value="Unassembled WGS sequence"/>
</dbReference>
<evidence type="ECO:0008006" key="4">
    <source>
        <dbReference type="Google" id="ProtNLM"/>
    </source>
</evidence>
<feature type="region of interest" description="Disordered" evidence="1">
    <location>
        <begin position="1"/>
        <end position="45"/>
    </location>
</feature>
<feature type="compositionally biased region" description="Basic and acidic residues" evidence="1">
    <location>
        <begin position="32"/>
        <end position="45"/>
    </location>
</feature>
<sequence length="124" mass="13577">MSAGPDPDQDRSPVIAEQASKGISSDVPAKNEGNDKDNGDAKEERVYHEYHNRGDIYFISTDKVYFVAERKRLASASEVFKDMFAVVQPVPGSSDTEEERKPCTSTDGYNEGDPISLEVSSIAS</sequence>
<feature type="region of interest" description="Disordered" evidence="1">
    <location>
        <begin position="89"/>
        <end position="124"/>
    </location>
</feature>
<keyword evidence="3" id="KW-1185">Reference proteome</keyword>
<protein>
    <recommendedName>
        <fullName evidence="4">BTB domain-containing protein</fullName>
    </recommendedName>
</protein>
<dbReference type="AlphaFoldDB" id="A0A1B9GYR5"/>
<evidence type="ECO:0000313" key="2">
    <source>
        <dbReference type="EMBL" id="OCF36163.1"/>
    </source>
</evidence>
<reference evidence="3" key="2">
    <citation type="submission" date="2013-12" db="EMBL/GenBank/DDBJ databases">
        <title>Evolution of pathogenesis and genome organization in the Tremellales.</title>
        <authorList>
            <person name="Cuomo C."/>
            <person name="Litvintseva A."/>
            <person name="Heitman J."/>
            <person name="Chen Y."/>
            <person name="Sun S."/>
            <person name="Springer D."/>
            <person name="Dromer F."/>
            <person name="Young S."/>
            <person name="Zeng Q."/>
            <person name="Chapman S."/>
            <person name="Gujja S."/>
            <person name="Saif S."/>
            <person name="Birren B."/>
        </authorList>
    </citation>
    <scope>NUCLEOTIDE SEQUENCE [LARGE SCALE GENOMIC DNA]</scope>
    <source>
        <strain evidence="3">BCC8398</strain>
    </source>
</reference>
<evidence type="ECO:0000313" key="3">
    <source>
        <dbReference type="Proteomes" id="UP000092666"/>
    </source>
</evidence>
<proteinExistence type="predicted"/>
<name>A0A1B9GYR5_9TREE</name>
<accession>A0A1B9GYR5</accession>
<dbReference type="EMBL" id="KI669496">
    <property type="protein sequence ID" value="OCF36163.1"/>
    <property type="molecule type" value="Genomic_DNA"/>
</dbReference>
<evidence type="ECO:0000256" key="1">
    <source>
        <dbReference type="SAM" id="MobiDB-lite"/>
    </source>
</evidence>
<gene>
    <name evidence="2" type="ORF">I316_02035</name>
</gene>